<organism evidence="1 2">
    <name type="scientific">Lepagella muris</name>
    <dbReference type="NCBI Taxonomy" id="3032870"/>
    <lineage>
        <taxon>Bacteria</taxon>
        <taxon>Pseudomonadati</taxon>
        <taxon>Bacteroidota</taxon>
        <taxon>Bacteroidia</taxon>
        <taxon>Bacteroidales</taxon>
        <taxon>Muribaculaceae</taxon>
        <taxon>Lepagella</taxon>
    </lineage>
</organism>
<evidence type="ECO:0000313" key="1">
    <source>
        <dbReference type="EMBL" id="TGY78677.1"/>
    </source>
</evidence>
<sequence>MKEKIKYIFVACSFILFVMACFNPVFVGGGNGQGLLCLIFGAFGIVIFPLFFLELFSGNFDYGYFWNFVWLANPLYVAVIFLLCKSKYKPAIKISGLSLLLASSFIFCNRLVTSESGSPGEIGAKDIGYYLWLSAFVFMFLACIVGYWLNRKGGKP</sequence>
<proteinExistence type="predicted"/>
<evidence type="ECO:0000313" key="2">
    <source>
        <dbReference type="Proteomes" id="UP000306319"/>
    </source>
</evidence>
<dbReference type="EMBL" id="SRYB01000011">
    <property type="protein sequence ID" value="TGY78677.1"/>
    <property type="molecule type" value="Genomic_DNA"/>
</dbReference>
<gene>
    <name evidence="1" type="ORF">E5331_08855</name>
</gene>
<keyword evidence="2" id="KW-1185">Reference proteome</keyword>
<dbReference type="Proteomes" id="UP000306319">
    <property type="component" value="Unassembled WGS sequence"/>
</dbReference>
<accession>A0AC61RJ12</accession>
<comment type="caution">
    <text evidence="1">The sequence shown here is derived from an EMBL/GenBank/DDBJ whole genome shotgun (WGS) entry which is preliminary data.</text>
</comment>
<reference evidence="1" key="1">
    <citation type="submission" date="2019-04" db="EMBL/GenBank/DDBJ databases">
        <title>Microbes associate with the intestines of laboratory mice.</title>
        <authorList>
            <person name="Navarre W."/>
            <person name="Wong E."/>
            <person name="Huang K."/>
            <person name="Tropini C."/>
            <person name="Ng K."/>
            <person name="Yu B."/>
        </authorList>
    </citation>
    <scope>NUCLEOTIDE SEQUENCE</scope>
    <source>
        <strain evidence="1">NM04_E33</strain>
    </source>
</reference>
<name>A0AC61RJ12_9BACT</name>
<protein>
    <submittedName>
        <fullName evidence="1">Uncharacterized protein</fullName>
    </submittedName>
</protein>